<reference evidence="7 8" key="6">
    <citation type="journal article" date="2011" name="Appl. Environ. Microbiol.">
        <title>Involvement of the azorhizobial chromosome partition gene (parA) in the onset of bacteroid differentiation during Sesbania rostrata stem nodule development.</title>
        <authorList>
            <person name="Liu CT."/>
            <person name="Lee KB."/>
            <person name="Wang YS."/>
            <person name="Peng MH."/>
            <person name="Lee KT."/>
            <person name="Suzuki S."/>
            <person name="Suzuki T."/>
            <person name="Oyaizu H."/>
        </authorList>
    </citation>
    <scope>NUCLEOTIDE SEQUENCE [LARGE SCALE GENOMIC DNA]</scope>
    <source>
        <strain evidence="8">ATCC 43989 / DSM 5975 / JCM 20966 / LMG 6465 / NBRC 14845 / NCIMB 13405 / ORS 571</strain>
    </source>
</reference>
<protein>
    <submittedName>
        <fullName evidence="7">FAD dependent oxidoreductase</fullName>
    </submittedName>
</protein>
<keyword evidence="8" id="KW-1185">Reference proteome</keyword>
<name>A8HR14_AZOC5</name>
<dbReference type="SUPFAM" id="SSF51905">
    <property type="entry name" value="FAD/NAD(P)-binding domain"/>
    <property type="match status" value="1"/>
</dbReference>
<dbReference type="Pfam" id="PF01266">
    <property type="entry name" value="DAO"/>
    <property type="match status" value="1"/>
</dbReference>
<dbReference type="GO" id="GO:0047545">
    <property type="term" value="F:(S)-2-hydroxyglutarate dehydrogenase activity"/>
    <property type="evidence" value="ECO:0007669"/>
    <property type="project" value="TreeGrafter"/>
</dbReference>
<gene>
    <name evidence="7" type="ordered locus">AZC_1096</name>
</gene>
<dbReference type="HOGENOM" id="CLU_024775_1_1_5"/>
<dbReference type="EMBL" id="AP009384">
    <property type="protein sequence ID" value="BAF87094.1"/>
    <property type="molecule type" value="Genomic_DNA"/>
</dbReference>
<keyword evidence="3" id="KW-0274">FAD</keyword>
<dbReference type="eggNOG" id="COG0579">
    <property type="taxonomic scope" value="Bacteria"/>
</dbReference>
<dbReference type="PANTHER" id="PTHR43104:SF4">
    <property type="entry name" value="L-2-HYDROXYGLUTARATE DEHYDROGENASE, MITOCHONDRIAL"/>
    <property type="match status" value="1"/>
</dbReference>
<organism evidence="7 8">
    <name type="scientific">Azorhizobium caulinodans (strain ATCC 43989 / DSM 5975 / JCM 20966 / LMG 6465 / NBRC 14845 / NCIMB 13405 / ORS 571)</name>
    <dbReference type="NCBI Taxonomy" id="438753"/>
    <lineage>
        <taxon>Bacteria</taxon>
        <taxon>Pseudomonadati</taxon>
        <taxon>Pseudomonadota</taxon>
        <taxon>Alphaproteobacteria</taxon>
        <taxon>Hyphomicrobiales</taxon>
        <taxon>Xanthobacteraceae</taxon>
        <taxon>Azorhizobium</taxon>
    </lineage>
</organism>
<dbReference type="Gene3D" id="3.50.50.60">
    <property type="entry name" value="FAD/NAD(P)-binding domain"/>
    <property type="match status" value="1"/>
</dbReference>
<dbReference type="STRING" id="438753.AZC_1096"/>
<comment type="cofactor">
    <cofactor evidence="1">
        <name>FAD</name>
        <dbReference type="ChEBI" id="CHEBI:57692"/>
    </cofactor>
</comment>
<feature type="domain" description="FAD dependent oxidoreductase" evidence="6">
    <location>
        <begin position="13"/>
        <end position="374"/>
    </location>
</feature>
<dbReference type="Proteomes" id="UP000000270">
    <property type="component" value="Chromosome"/>
</dbReference>
<reference evidence="7 8" key="5">
    <citation type="journal article" date="2010" name="Appl. Environ. Microbiol.">
        <title>phrR-like gene praR of Azorhizobium caulinodans ORS571 is essential for symbiosis with Sesbania rostrata and is involved in expression of reb genes.</title>
        <authorList>
            <person name="Akiba N."/>
            <person name="Aono T."/>
            <person name="Toyazaki H."/>
            <person name="Sato S."/>
            <person name="Oyaizu H."/>
        </authorList>
    </citation>
    <scope>NUCLEOTIDE SEQUENCE [LARGE SCALE GENOMIC DNA]</scope>
    <source>
        <strain evidence="8">ATCC 43989 / DSM 5975 / JCM 20966 / LMG 6465 / NBRC 14845 / NCIMB 13405 / ORS 571</strain>
    </source>
</reference>
<keyword evidence="2" id="KW-0285">Flavoprotein</keyword>
<sequence length="385" mass="40581">MDSRCAMDVIELDHVVVGAGVVGLASAAALARAGREVFVLEAGPTIGSGISSRNSEVIHSGVYYTTGTLRHLLCVEGRRRLYAYCERHGIAHNKCGKLIVATNEAEAEKIAGIAVRAKENGVENTDLITGAAAMALEPALKAVAALHVAETGIIDTHGYMLALQGEVEAAGGAVLLRHSVRRGTAAPGRFTLDVDTPDGPFTLTCRSLVIAAGPWTHKVAGRIEGYDISAIHPLVLAKGSYFSYAGKPVFSRLIYPAPIDGGLGTHVTLDLAGRMRFGPDVEWLNTGDPDAVDFSVDPARAESFYANVRRFWPHLPDGSLVPDYSGVRPKLAPRGTQEDFLLHGPAQHGVEGLVGLFGLESPGLTSSLAIGERVRGLVEPTALAA</sequence>
<dbReference type="InterPro" id="IPR036188">
    <property type="entry name" value="FAD/NAD-bd_sf"/>
</dbReference>
<evidence type="ECO:0000313" key="7">
    <source>
        <dbReference type="EMBL" id="BAF87094.1"/>
    </source>
</evidence>
<evidence type="ECO:0000256" key="2">
    <source>
        <dbReference type="ARBA" id="ARBA00022630"/>
    </source>
</evidence>
<comment type="similarity">
    <text evidence="5">Belongs to the L2HGDH family.</text>
</comment>
<evidence type="ECO:0000256" key="4">
    <source>
        <dbReference type="ARBA" id="ARBA00023002"/>
    </source>
</evidence>
<evidence type="ECO:0000256" key="3">
    <source>
        <dbReference type="ARBA" id="ARBA00022827"/>
    </source>
</evidence>
<keyword evidence="4" id="KW-0560">Oxidoreductase</keyword>
<reference evidence="7 8" key="4">
    <citation type="journal article" date="2009" name="Appl. Environ. Microbiol.">
        <title>Comparative genome-wide transcriptional profiling of Azorhizobium caulinodans ORS571 grown under free-living and symbiotic conditions.</title>
        <authorList>
            <person name="Tsukada S."/>
            <person name="Aono T."/>
            <person name="Akiba N."/>
            <person name="Lee KB."/>
            <person name="Liu CT."/>
            <person name="Toyazaki H."/>
            <person name="Oyaizu H."/>
        </authorList>
    </citation>
    <scope>NUCLEOTIDE SEQUENCE [LARGE SCALE GENOMIC DNA]</scope>
    <source>
        <strain evidence="8">ATCC 43989 / DSM 5975 / JCM 20966 / LMG 6465 / NBRC 14845 / NCIMB 13405 / ORS 571</strain>
    </source>
</reference>
<evidence type="ECO:0000256" key="1">
    <source>
        <dbReference type="ARBA" id="ARBA00001974"/>
    </source>
</evidence>
<evidence type="ECO:0000313" key="8">
    <source>
        <dbReference type="Proteomes" id="UP000000270"/>
    </source>
</evidence>
<dbReference type="InterPro" id="IPR006076">
    <property type="entry name" value="FAD-dep_OxRdtase"/>
</dbReference>
<dbReference type="Gene3D" id="3.30.9.10">
    <property type="entry name" value="D-Amino Acid Oxidase, subunit A, domain 2"/>
    <property type="match status" value="1"/>
</dbReference>
<evidence type="ECO:0000259" key="6">
    <source>
        <dbReference type="Pfam" id="PF01266"/>
    </source>
</evidence>
<accession>A8HR14</accession>
<reference evidence="8" key="2">
    <citation type="submission" date="2007-04" db="EMBL/GenBank/DDBJ databases">
        <title>Complete genome sequence of the nitrogen-fixing bacterium Azorhizobium caulinodans ORS571.</title>
        <authorList>
            <person name="Lee K.B."/>
            <person name="Backer P.D."/>
            <person name="Aono T."/>
            <person name="Liu C.T."/>
            <person name="Suzuki S."/>
            <person name="Suzuki T."/>
            <person name="Kaneko T."/>
            <person name="Yamada M."/>
            <person name="Tabata S."/>
            <person name="Kupfer D.M."/>
            <person name="Najar F.Z."/>
            <person name="Wiley G.B."/>
            <person name="Roe B."/>
            <person name="Binnewies T."/>
            <person name="Ussery D."/>
            <person name="Vereecke D."/>
            <person name="Gevers D."/>
            <person name="Holsters M."/>
            <person name="Oyaizu H."/>
        </authorList>
    </citation>
    <scope>NUCLEOTIDE SEQUENCE [LARGE SCALE GENOMIC DNA]</scope>
    <source>
        <strain evidence="8">ATCC 43989 / DSM 5975 / JCM 20966 / LMG 6465 / NBRC 14845 / NCIMB 13405 / ORS 571</strain>
    </source>
</reference>
<evidence type="ECO:0000256" key="5">
    <source>
        <dbReference type="ARBA" id="ARBA00037941"/>
    </source>
</evidence>
<dbReference type="PANTHER" id="PTHR43104">
    <property type="entry name" value="L-2-HYDROXYGLUTARATE DEHYDROGENASE, MITOCHONDRIAL"/>
    <property type="match status" value="1"/>
</dbReference>
<reference evidence="7 8" key="3">
    <citation type="journal article" date="2008" name="BMC Genomics">
        <title>The genome of the versatile nitrogen fixer Azorhizobium caulinodans ORS571.</title>
        <authorList>
            <person name="Lee KB."/>
            <person name="Backer P.D."/>
            <person name="Aono T."/>
            <person name="Liu CT."/>
            <person name="Suzuki S."/>
            <person name="Suzuki T."/>
            <person name="Kaneko T."/>
            <person name="Yamada M."/>
            <person name="Tabata S."/>
            <person name="Kupfer D.M."/>
            <person name="Najar F.Z."/>
            <person name="Wiley G.B."/>
            <person name="Roe B."/>
            <person name="Binnewies T.T."/>
            <person name="Ussery D.W."/>
            <person name="D'Haeze W."/>
            <person name="Herder J.D."/>
            <person name="Gevers D."/>
            <person name="Vereecke D."/>
            <person name="Holsters M."/>
            <person name="Oyaizu H."/>
        </authorList>
    </citation>
    <scope>NUCLEOTIDE SEQUENCE [LARGE SCALE GENOMIC DNA]</scope>
    <source>
        <strain evidence="8">ATCC 43989 / DSM 5975 / JCM 20966 / LMG 6465 / NBRC 14845 / NCIMB 13405 / ORS 571</strain>
    </source>
</reference>
<proteinExistence type="inferred from homology"/>
<reference evidence="7 8" key="1">
    <citation type="journal article" date="2007" name="Appl. Environ. Microbiol.">
        <title>Rhizobial factors required for stem nodule maturation and maintenance in Sesbania rostrata-Azorhizobium caulinodans ORS571 symbiosis.</title>
        <authorList>
            <person name="Suzuki S."/>
            <person name="Aono T."/>
            <person name="Lee KB."/>
            <person name="Suzuki T."/>
            <person name="Liu CT."/>
            <person name="Miwa H."/>
            <person name="Wakao S."/>
            <person name="Iki T."/>
            <person name="Oyaizu H."/>
        </authorList>
    </citation>
    <scope>NUCLEOTIDE SEQUENCE [LARGE SCALE GENOMIC DNA]</scope>
    <source>
        <strain evidence="8">ATCC 43989 / DSM 5975 / JCM 20966 / LMG 6465 / NBRC 14845 / NCIMB 13405 / ORS 571</strain>
    </source>
</reference>
<dbReference type="KEGG" id="azc:AZC_1096"/>
<dbReference type="AlphaFoldDB" id="A8HR14"/>